<dbReference type="OrthoDB" id="201750at2759"/>
<dbReference type="PANTHER" id="PTHR33698">
    <property type="entry name" value="NUCLEAR TRANSPORT FACTOR 2 (NTF2)-LIKE PROTEIN"/>
    <property type="match status" value="1"/>
</dbReference>
<dbReference type="GeneID" id="105051658"/>
<dbReference type="InterPro" id="IPR032710">
    <property type="entry name" value="NTF2-like_dom_sf"/>
</dbReference>
<dbReference type="SUPFAM" id="SSF54427">
    <property type="entry name" value="NTF2-like"/>
    <property type="match status" value="1"/>
</dbReference>
<dbReference type="PANTHER" id="PTHR33698:SF3">
    <property type="entry name" value="OS09G0266000 PROTEIN"/>
    <property type="match status" value="1"/>
</dbReference>
<evidence type="ECO:0000313" key="3">
    <source>
        <dbReference type="RefSeq" id="XP_019708426.1"/>
    </source>
</evidence>
<dbReference type="InterPro" id="IPR002075">
    <property type="entry name" value="NTF2_dom"/>
</dbReference>
<dbReference type="Proteomes" id="UP000504607">
    <property type="component" value="Chromosome 9"/>
</dbReference>
<name>A0A6J0PMS7_ELAGV</name>
<dbReference type="AlphaFoldDB" id="A0A6J0PMS7"/>
<sequence length="134" mass="15327">MESQVPRAPPPQICTAADVVREYYHGFNRWDLASMEALIGEDCVYEDLLFSQPFIGCKAILEFFNKLAESTSSDLQFVIDDISNEDISAVGVTWHLEWHGTPFPFNKGCSFYCTEVLDGKRQIIYMDETAWNML</sequence>
<accession>A0A6J0PMS7</accession>
<dbReference type="RefSeq" id="XP_019708427.1">
    <property type="nucleotide sequence ID" value="XM_019852868.2"/>
</dbReference>
<feature type="domain" description="Nuclear transport factor 2" evidence="1">
    <location>
        <begin position="17"/>
        <end position="122"/>
    </location>
</feature>
<protein>
    <submittedName>
        <fullName evidence="3 4">Uncharacterized protein LOC105051658 isoform X1</fullName>
    </submittedName>
</protein>
<evidence type="ECO:0000259" key="1">
    <source>
        <dbReference type="Pfam" id="PF02136"/>
    </source>
</evidence>
<organism evidence="2 3">
    <name type="scientific">Elaeis guineensis var. tenera</name>
    <name type="common">Oil palm</name>
    <dbReference type="NCBI Taxonomy" id="51953"/>
    <lineage>
        <taxon>Eukaryota</taxon>
        <taxon>Viridiplantae</taxon>
        <taxon>Streptophyta</taxon>
        <taxon>Embryophyta</taxon>
        <taxon>Tracheophyta</taxon>
        <taxon>Spermatophyta</taxon>
        <taxon>Magnoliopsida</taxon>
        <taxon>Liliopsida</taxon>
        <taxon>Arecaceae</taxon>
        <taxon>Arecoideae</taxon>
        <taxon>Cocoseae</taxon>
        <taxon>Elaeidinae</taxon>
        <taxon>Elaeis</taxon>
    </lineage>
</organism>
<dbReference type="Gene3D" id="3.10.450.50">
    <property type="match status" value="1"/>
</dbReference>
<gene>
    <name evidence="3 4" type="primary">LOC105051658</name>
</gene>
<dbReference type="Pfam" id="PF02136">
    <property type="entry name" value="NTF2"/>
    <property type="match status" value="1"/>
</dbReference>
<reference evidence="3 4" key="1">
    <citation type="submission" date="2025-04" db="UniProtKB">
        <authorList>
            <consortium name="RefSeq"/>
        </authorList>
    </citation>
    <scope>IDENTIFICATION</scope>
</reference>
<proteinExistence type="predicted"/>
<dbReference type="KEGG" id="egu:105051658"/>
<evidence type="ECO:0000313" key="2">
    <source>
        <dbReference type="Proteomes" id="UP000504607"/>
    </source>
</evidence>
<evidence type="ECO:0000313" key="4">
    <source>
        <dbReference type="RefSeq" id="XP_019708427.1"/>
    </source>
</evidence>
<dbReference type="RefSeq" id="XP_019708426.1">
    <property type="nucleotide sequence ID" value="XM_019852867.2"/>
</dbReference>
<keyword evidence="2" id="KW-1185">Reference proteome</keyword>